<proteinExistence type="inferred from homology"/>
<feature type="chain" id="PRO_5032528224" description="Endoplasmic reticulum oxidoreductin 1" evidence="20">
    <location>
        <begin position="29"/>
        <end position="523"/>
    </location>
</feature>
<evidence type="ECO:0000256" key="14">
    <source>
        <dbReference type="ARBA" id="ARBA00023180"/>
    </source>
</evidence>
<feature type="compositionally biased region" description="Low complexity" evidence="19">
    <location>
        <begin position="259"/>
        <end position="271"/>
    </location>
</feature>
<evidence type="ECO:0000256" key="4">
    <source>
        <dbReference type="ARBA" id="ARBA00011802"/>
    </source>
</evidence>
<comment type="caution">
    <text evidence="21">The sequence shown here is derived from an EMBL/GenBank/DDBJ whole genome shotgun (WGS) entry which is preliminary data.</text>
</comment>
<evidence type="ECO:0000256" key="13">
    <source>
        <dbReference type="ARBA" id="ARBA00023157"/>
    </source>
</evidence>
<evidence type="ECO:0000256" key="1">
    <source>
        <dbReference type="ARBA" id="ARBA00001974"/>
    </source>
</evidence>
<feature type="active site" evidence="16">
    <location>
        <position position="435"/>
    </location>
</feature>
<comment type="subunit">
    <text evidence="4">May function both as a monomer and a homodimer.</text>
</comment>
<feature type="binding site" evidence="17">
    <location>
        <position position="231"/>
    </location>
    <ligand>
        <name>FAD</name>
        <dbReference type="ChEBI" id="CHEBI:57692"/>
    </ligand>
</feature>
<evidence type="ECO:0000256" key="20">
    <source>
        <dbReference type="SAM" id="SignalP"/>
    </source>
</evidence>
<dbReference type="AlphaFoldDB" id="A0A835WL79"/>
<keyword evidence="9 17" id="KW-0274">FAD</keyword>
<evidence type="ECO:0000256" key="17">
    <source>
        <dbReference type="PIRSR" id="PIRSR017205-2"/>
    </source>
</evidence>
<evidence type="ECO:0000256" key="16">
    <source>
        <dbReference type="PIRSR" id="PIRSR017205-1"/>
    </source>
</evidence>
<gene>
    <name evidence="21" type="ORF">HYH02_005299</name>
</gene>
<evidence type="ECO:0000256" key="6">
    <source>
        <dbReference type="ARBA" id="ARBA00022630"/>
    </source>
</evidence>
<organism evidence="21 22">
    <name type="scientific">Chlamydomonas schloesseri</name>
    <dbReference type="NCBI Taxonomy" id="2026947"/>
    <lineage>
        <taxon>Eukaryota</taxon>
        <taxon>Viridiplantae</taxon>
        <taxon>Chlorophyta</taxon>
        <taxon>core chlorophytes</taxon>
        <taxon>Chlorophyceae</taxon>
        <taxon>CS clade</taxon>
        <taxon>Chlamydomonadales</taxon>
        <taxon>Chlamydomonadaceae</taxon>
        <taxon>Chlamydomonas</taxon>
    </lineage>
</organism>
<protein>
    <recommendedName>
        <fullName evidence="23">Endoplasmic reticulum oxidoreductin 1</fullName>
    </recommendedName>
</protein>
<name>A0A835WL79_9CHLO</name>
<keyword evidence="5" id="KW-0813">Transport</keyword>
<keyword evidence="8" id="KW-0256">Endoplasmic reticulum</keyword>
<dbReference type="InterPro" id="IPR037192">
    <property type="entry name" value="ERO1-like_sf"/>
</dbReference>
<dbReference type="GO" id="GO:0015035">
    <property type="term" value="F:protein-disulfide reductase activity"/>
    <property type="evidence" value="ECO:0007669"/>
    <property type="project" value="InterPro"/>
</dbReference>
<dbReference type="GO" id="GO:0005789">
    <property type="term" value="C:endoplasmic reticulum membrane"/>
    <property type="evidence" value="ECO:0007669"/>
    <property type="project" value="UniProtKB-SubCell"/>
</dbReference>
<comment type="cofactor">
    <cofactor evidence="1 17">
        <name>FAD</name>
        <dbReference type="ChEBI" id="CHEBI:57692"/>
    </cofactor>
</comment>
<keyword evidence="22" id="KW-1185">Reference proteome</keyword>
<feature type="disulfide bond" description="Redox-active" evidence="18">
    <location>
        <begin position="432"/>
        <end position="435"/>
    </location>
</feature>
<feature type="binding site" evidence="17">
    <location>
        <position position="244"/>
    </location>
    <ligand>
        <name>FAD</name>
        <dbReference type="ChEBI" id="CHEBI:57692"/>
    </ligand>
</feature>
<evidence type="ECO:0000313" key="22">
    <source>
        <dbReference type="Proteomes" id="UP000613740"/>
    </source>
</evidence>
<evidence type="ECO:0000256" key="18">
    <source>
        <dbReference type="PIRSR" id="PIRSR017205-3"/>
    </source>
</evidence>
<feature type="region of interest" description="Disordered" evidence="19">
    <location>
        <begin position="259"/>
        <end position="281"/>
    </location>
</feature>
<evidence type="ECO:0000256" key="5">
    <source>
        <dbReference type="ARBA" id="ARBA00022448"/>
    </source>
</evidence>
<feature type="binding site" evidence="17">
    <location>
        <position position="299"/>
    </location>
    <ligand>
        <name>FAD</name>
        <dbReference type="ChEBI" id="CHEBI:57692"/>
    </ligand>
</feature>
<comment type="similarity">
    <text evidence="3">Belongs to the EROs family.</text>
</comment>
<evidence type="ECO:0008006" key="23">
    <source>
        <dbReference type="Google" id="ProtNLM"/>
    </source>
</evidence>
<feature type="binding site" evidence="17">
    <location>
        <position position="296"/>
    </location>
    <ligand>
        <name>FAD</name>
        <dbReference type="ChEBI" id="CHEBI:57692"/>
    </ligand>
</feature>
<evidence type="ECO:0000256" key="11">
    <source>
        <dbReference type="ARBA" id="ARBA00023002"/>
    </source>
</evidence>
<keyword evidence="10" id="KW-0249">Electron transport</keyword>
<keyword evidence="6" id="KW-0285">Flavoprotein</keyword>
<evidence type="ECO:0000256" key="8">
    <source>
        <dbReference type="ARBA" id="ARBA00022824"/>
    </source>
</evidence>
<keyword evidence="15" id="KW-0676">Redox-active center</keyword>
<sequence length="523" mass="57055">MRRLRPLCSLAAGVCLLALLQLQHTVVAGGAQTNLTGISAAALGAEPAADAFSTNRQLVGQGQEGAATIAADELTAGESCKLSGHVDECCNCTYQDVDRLNAALHPLLRQVVRTPFFRYFKVNIYCDCPLWPDDSMCALRACSVCECEQSEVPPTWRQLEQGGQAAEEEGSCNSNTCAAELDGKVNSTVDPDTALKLLNLKGWRGFNNPWMAEGEGDEEYLYVNLLINPERYTGYAGEHAHRIWRAIYSQSCFRSGSSDSEVSDSSSRSGGPPALSPTSLPPDWCPEKRVFYRLISGMHASISAHISANYLLNEERGQWGHNLTDFRMRLGRPELRDRIENLYFAYLFVLRAVTKAAPLLARYDYVTGFGAEEDAATAQLMKGLLTSPELASSCPMPFDEGRLWKGSDGLALREELRAAFVNITRIMDCVGCEKCKLWGKLQTLGVATALKVLFSSSDCNNALPTSPALSTLALERNEVIALVNLLERFSASIEYYRQLSAELQGVEGVEGAPLPVAIGEPVT</sequence>
<reference evidence="21" key="1">
    <citation type="journal article" date="2020" name="bioRxiv">
        <title>Comparative genomics of Chlamydomonas.</title>
        <authorList>
            <person name="Craig R.J."/>
            <person name="Hasan A.R."/>
            <person name="Ness R.W."/>
            <person name="Keightley P.D."/>
        </authorList>
    </citation>
    <scope>NUCLEOTIDE SEQUENCE</scope>
    <source>
        <strain evidence="21">CCAP 11/173</strain>
    </source>
</reference>
<evidence type="ECO:0000256" key="10">
    <source>
        <dbReference type="ARBA" id="ARBA00022982"/>
    </source>
</evidence>
<feature type="signal peptide" evidence="20">
    <location>
        <begin position="1"/>
        <end position="28"/>
    </location>
</feature>
<dbReference type="OrthoDB" id="269384at2759"/>
<dbReference type="GO" id="GO:0016972">
    <property type="term" value="F:thiol oxidase activity"/>
    <property type="evidence" value="ECO:0007669"/>
    <property type="project" value="InterPro"/>
</dbReference>
<feature type="binding site" evidence="17">
    <location>
        <position position="329"/>
    </location>
    <ligand>
        <name>FAD</name>
        <dbReference type="ChEBI" id="CHEBI:57692"/>
    </ligand>
</feature>
<dbReference type="GO" id="GO:0034975">
    <property type="term" value="P:protein folding in endoplasmic reticulum"/>
    <property type="evidence" value="ECO:0007669"/>
    <property type="project" value="InterPro"/>
</dbReference>
<dbReference type="EMBL" id="JAEHOD010000013">
    <property type="protein sequence ID" value="KAG2449774.1"/>
    <property type="molecule type" value="Genomic_DNA"/>
</dbReference>
<feature type="active site" description="Nucleophile" evidence="16">
    <location>
        <position position="432"/>
    </location>
</feature>
<dbReference type="PANTHER" id="PTHR12613">
    <property type="entry name" value="ERO1-RELATED"/>
    <property type="match status" value="1"/>
</dbReference>
<dbReference type="GO" id="GO:0071949">
    <property type="term" value="F:FAD binding"/>
    <property type="evidence" value="ECO:0007669"/>
    <property type="project" value="InterPro"/>
</dbReference>
<keyword evidence="12" id="KW-0472">Membrane</keyword>
<evidence type="ECO:0000256" key="3">
    <source>
        <dbReference type="ARBA" id="ARBA00008277"/>
    </source>
</evidence>
<accession>A0A835WL79</accession>
<evidence type="ECO:0000313" key="21">
    <source>
        <dbReference type="EMBL" id="KAG2449774.1"/>
    </source>
</evidence>
<keyword evidence="14" id="KW-0325">Glycoprotein</keyword>
<evidence type="ECO:0000256" key="2">
    <source>
        <dbReference type="ARBA" id="ARBA00004367"/>
    </source>
</evidence>
<keyword evidence="13 18" id="KW-1015">Disulfide bond</keyword>
<dbReference type="SUPFAM" id="SSF110019">
    <property type="entry name" value="ERO1-like"/>
    <property type="match status" value="1"/>
</dbReference>
<evidence type="ECO:0000256" key="15">
    <source>
        <dbReference type="ARBA" id="ARBA00023284"/>
    </source>
</evidence>
<keyword evidence="7 20" id="KW-0732">Signal</keyword>
<dbReference type="PANTHER" id="PTHR12613:SF0">
    <property type="entry name" value="ERO1-LIKE PROTEIN"/>
    <property type="match status" value="1"/>
</dbReference>
<feature type="disulfide bond" description="Redox-active" evidence="18">
    <location>
        <begin position="137"/>
        <end position="142"/>
    </location>
</feature>
<evidence type="ECO:0000256" key="12">
    <source>
        <dbReference type="ARBA" id="ARBA00023136"/>
    </source>
</evidence>
<evidence type="ECO:0000256" key="19">
    <source>
        <dbReference type="SAM" id="MobiDB-lite"/>
    </source>
</evidence>
<feature type="binding site" evidence="17">
    <location>
        <position position="233"/>
    </location>
    <ligand>
        <name>FAD</name>
        <dbReference type="ChEBI" id="CHEBI:57692"/>
    </ligand>
</feature>
<dbReference type="Proteomes" id="UP000613740">
    <property type="component" value="Unassembled WGS sequence"/>
</dbReference>
<evidence type="ECO:0000256" key="9">
    <source>
        <dbReference type="ARBA" id="ARBA00022827"/>
    </source>
</evidence>
<comment type="subcellular location">
    <subcellularLocation>
        <location evidence="2">Endoplasmic reticulum membrane</location>
        <topology evidence="2">Peripheral membrane protein</topology>
        <orientation evidence="2">Lumenal side</orientation>
    </subcellularLocation>
</comment>
<dbReference type="InterPro" id="IPR007266">
    <property type="entry name" value="Ero1"/>
</dbReference>
<dbReference type="PIRSF" id="PIRSF017205">
    <property type="entry name" value="ERO1"/>
    <property type="match status" value="1"/>
</dbReference>
<evidence type="ECO:0000256" key="7">
    <source>
        <dbReference type="ARBA" id="ARBA00022729"/>
    </source>
</evidence>
<dbReference type="Pfam" id="PF04137">
    <property type="entry name" value="ERO1"/>
    <property type="match status" value="1"/>
</dbReference>
<keyword evidence="11" id="KW-0560">Oxidoreductase</keyword>